<dbReference type="SUPFAM" id="SSF48452">
    <property type="entry name" value="TPR-like"/>
    <property type="match status" value="1"/>
</dbReference>
<keyword evidence="1" id="KW-0802">TPR repeat</keyword>
<dbReference type="GO" id="GO:0000030">
    <property type="term" value="F:mannosyltransferase activity"/>
    <property type="evidence" value="ECO:0007669"/>
    <property type="project" value="TreeGrafter"/>
</dbReference>
<dbReference type="Pfam" id="PF14559">
    <property type="entry name" value="TPR_19"/>
    <property type="match status" value="1"/>
</dbReference>
<dbReference type="SMART" id="SM00028">
    <property type="entry name" value="TPR"/>
    <property type="match status" value="5"/>
</dbReference>
<name>A0A2S7VP37_9VIBR</name>
<proteinExistence type="predicted"/>
<sequence length="559" mass="64036">MDNEQEWSLTGFLDELKRIHETMPDRRFVFILGAGASIESNVKGAASLAREWMEIIFRRSNNEDEYDDWLQNNPLQIDGWDANNLAAHYPQIFSFCFNGDHESGYAELEKAIDQGSPSFGYAVLAWVLAQDRHNMVVTTNFDNLVADSMYIYGGKTPLVIGHESLASYLKPMSRRPMIAKIHRDLFTDPINDEDGVGELKSDWIEALRNIFRFYTPVFIGYGGNDGSLMNFLKSLKANDISGRPFWCYYERGEKPNGDIAELMNEHKGVLIQTPGFDQLMFKIGTAFGYERHGQRRLVQEHTEQMLNTLDAKIEEVYKDSPEEVKSMLRDNNSGEVRDWLDWEFEASEQASNTDKIAVYEEALKHLPNSMELHTNLGHTYSDIGDWDMAEKHYLEAVELDRDSHITKGNLAFIKLTKGQIDESKRLFEEILEQDPSSPNAHSGYSSALTKEGDLDRAEEYILKALELSEGTGTGTYYNNYAHFLIISQRYDEAEVMIHKAFSFKSESYFHHETFAELLLNTGRIKQAEEEIKTALRINPDSPESKRLSKCIEEAKLKLI</sequence>
<evidence type="ECO:0000313" key="2">
    <source>
        <dbReference type="EMBL" id="PQJ63926.1"/>
    </source>
</evidence>
<dbReference type="Pfam" id="PF13289">
    <property type="entry name" value="SIR2_2"/>
    <property type="match status" value="1"/>
</dbReference>
<dbReference type="Pfam" id="PF13176">
    <property type="entry name" value="TPR_7"/>
    <property type="match status" value="1"/>
</dbReference>
<dbReference type="InterPro" id="IPR052384">
    <property type="entry name" value="TMTC_O-mannosyltransferase"/>
</dbReference>
<dbReference type="RefSeq" id="WP_105023622.1">
    <property type="nucleotide sequence ID" value="NZ_MSCI01000001.1"/>
</dbReference>
<dbReference type="AlphaFoldDB" id="A0A2S7VP37"/>
<dbReference type="PROSITE" id="PS50005">
    <property type="entry name" value="TPR"/>
    <property type="match status" value="1"/>
</dbReference>
<protein>
    <submittedName>
        <fullName evidence="2">Uncharacterized protein</fullName>
    </submittedName>
</protein>
<dbReference type="PANTHER" id="PTHR44216">
    <property type="entry name" value="PROTEIN O-MANNOSYL-TRANSFERASE TMTC2"/>
    <property type="match status" value="1"/>
</dbReference>
<dbReference type="InterPro" id="IPR019734">
    <property type="entry name" value="TPR_rpt"/>
</dbReference>
<dbReference type="GO" id="GO:0035269">
    <property type="term" value="P:protein O-linked glycosylation via mannose"/>
    <property type="evidence" value="ECO:0007669"/>
    <property type="project" value="TreeGrafter"/>
</dbReference>
<reference evidence="2 3" key="1">
    <citation type="submission" date="2016-12" db="EMBL/GenBank/DDBJ databases">
        <title>Diversity of luminous bacteria.</title>
        <authorList>
            <person name="Yoshizawa S."/>
            <person name="Kogure K."/>
        </authorList>
    </citation>
    <scope>NUCLEOTIDE SEQUENCE [LARGE SCALE GENOMIC DNA]</scope>
    <source>
        <strain evidence="2 3">LC2-408</strain>
    </source>
</reference>
<dbReference type="Gene3D" id="3.40.50.1220">
    <property type="entry name" value="TPP-binding domain"/>
    <property type="match status" value="1"/>
</dbReference>
<evidence type="ECO:0000313" key="3">
    <source>
        <dbReference type="Proteomes" id="UP000238707"/>
    </source>
</evidence>
<dbReference type="Pfam" id="PF13181">
    <property type="entry name" value="TPR_8"/>
    <property type="match status" value="1"/>
</dbReference>
<dbReference type="PANTHER" id="PTHR44216:SF3">
    <property type="entry name" value="PROTEIN O-MANNOSYL-TRANSFERASE TMTC2"/>
    <property type="match status" value="1"/>
</dbReference>
<dbReference type="Gene3D" id="1.25.40.10">
    <property type="entry name" value="Tetratricopeptide repeat domain"/>
    <property type="match status" value="1"/>
</dbReference>
<dbReference type="InterPro" id="IPR011990">
    <property type="entry name" value="TPR-like_helical_dom_sf"/>
</dbReference>
<feature type="repeat" description="TPR" evidence="1">
    <location>
        <begin position="370"/>
        <end position="403"/>
    </location>
</feature>
<gene>
    <name evidence="2" type="ORF">BTO10_03795</name>
</gene>
<dbReference type="EMBL" id="MSCI01000001">
    <property type="protein sequence ID" value="PQJ63926.1"/>
    <property type="molecule type" value="Genomic_DNA"/>
</dbReference>
<dbReference type="Proteomes" id="UP000238707">
    <property type="component" value="Unassembled WGS sequence"/>
</dbReference>
<evidence type="ECO:0000256" key="1">
    <source>
        <dbReference type="PROSITE-ProRule" id="PRU00339"/>
    </source>
</evidence>
<keyword evidence="3" id="KW-1185">Reference proteome</keyword>
<comment type="caution">
    <text evidence="2">The sequence shown here is derived from an EMBL/GenBank/DDBJ whole genome shotgun (WGS) entry which is preliminary data.</text>
</comment>
<accession>A0A2S7VP37</accession>
<organism evidence="2 3">
    <name type="scientific">Vibrio chagasii</name>
    <dbReference type="NCBI Taxonomy" id="170679"/>
    <lineage>
        <taxon>Bacteria</taxon>
        <taxon>Pseudomonadati</taxon>
        <taxon>Pseudomonadota</taxon>
        <taxon>Gammaproteobacteria</taxon>
        <taxon>Vibrionales</taxon>
        <taxon>Vibrionaceae</taxon>
        <taxon>Vibrio</taxon>
    </lineage>
</organism>